<keyword evidence="3" id="KW-1185">Reference proteome</keyword>
<proteinExistence type="predicted"/>
<accession>A0A4U5MDH3</accession>
<gene>
    <name evidence="2" type="ORF">L596_023386</name>
</gene>
<organism evidence="2 3">
    <name type="scientific">Steinernema carpocapsae</name>
    <name type="common">Entomopathogenic nematode</name>
    <dbReference type="NCBI Taxonomy" id="34508"/>
    <lineage>
        <taxon>Eukaryota</taxon>
        <taxon>Metazoa</taxon>
        <taxon>Ecdysozoa</taxon>
        <taxon>Nematoda</taxon>
        <taxon>Chromadorea</taxon>
        <taxon>Rhabditida</taxon>
        <taxon>Tylenchina</taxon>
        <taxon>Panagrolaimomorpha</taxon>
        <taxon>Strongyloidoidea</taxon>
        <taxon>Steinernematidae</taxon>
        <taxon>Steinernema</taxon>
    </lineage>
</organism>
<reference evidence="2 3" key="1">
    <citation type="journal article" date="2015" name="Genome Biol.">
        <title>Comparative genomics of Steinernema reveals deeply conserved gene regulatory networks.</title>
        <authorList>
            <person name="Dillman A.R."/>
            <person name="Macchietto M."/>
            <person name="Porter C.F."/>
            <person name="Rogers A."/>
            <person name="Williams B."/>
            <person name="Antoshechkin I."/>
            <person name="Lee M.M."/>
            <person name="Goodwin Z."/>
            <person name="Lu X."/>
            <person name="Lewis E.E."/>
            <person name="Goodrich-Blair H."/>
            <person name="Stock S.P."/>
            <person name="Adams B.J."/>
            <person name="Sternberg P.W."/>
            <person name="Mortazavi A."/>
        </authorList>
    </citation>
    <scope>NUCLEOTIDE SEQUENCE [LARGE SCALE GENOMIC DNA]</scope>
    <source>
        <strain evidence="2 3">ALL</strain>
    </source>
</reference>
<feature type="compositionally biased region" description="Low complexity" evidence="1">
    <location>
        <begin position="39"/>
        <end position="53"/>
    </location>
</feature>
<name>A0A4U5MDH3_STECR</name>
<dbReference type="InterPro" id="IPR008498">
    <property type="entry name" value="DUF780_CAE_spp"/>
</dbReference>
<evidence type="ECO:0000313" key="2">
    <source>
        <dbReference type="EMBL" id="TKR67200.1"/>
    </source>
</evidence>
<evidence type="ECO:0000256" key="1">
    <source>
        <dbReference type="SAM" id="MobiDB-lite"/>
    </source>
</evidence>
<sequence>MGDRSAYMAPGGQYTAQAPGGGGCTQQQGGYAREDYAWGGASNAGASSSNDSNPPGVTKPRTDVSCYMGPK</sequence>
<dbReference type="PANTHER" id="PTHR35375">
    <property type="entry name" value="NEMATODE SPECIFIC PEPTIDE FAMILY, GROUP D"/>
    <property type="match status" value="1"/>
</dbReference>
<protein>
    <submittedName>
        <fullName evidence="2">Uncharacterized protein</fullName>
    </submittedName>
</protein>
<dbReference type="PANTHER" id="PTHR35375:SF2">
    <property type="entry name" value="NEMATODE SPECIFIC PEPTIDE FAMILY, GROUP D"/>
    <property type="match status" value="1"/>
</dbReference>
<dbReference type="AlphaFoldDB" id="A0A4U5MDH3"/>
<dbReference type="EMBL" id="AZBU02000008">
    <property type="protein sequence ID" value="TKR67200.1"/>
    <property type="molecule type" value="Genomic_DNA"/>
</dbReference>
<comment type="caution">
    <text evidence="2">The sequence shown here is derived from an EMBL/GenBank/DDBJ whole genome shotgun (WGS) entry which is preliminary data.</text>
</comment>
<reference evidence="2 3" key="2">
    <citation type="journal article" date="2019" name="G3 (Bethesda)">
        <title>Hybrid Assembly of the Genome of the Entomopathogenic Nematode Steinernema carpocapsae Identifies the X-Chromosome.</title>
        <authorList>
            <person name="Serra L."/>
            <person name="Macchietto M."/>
            <person name="Macias-Munoz A."/>
            <person name="McGill C.J."/>
            <person name="Rodriguez I.M."/>
            <person name="Rodriguez B."/>
            <person name="Murad R."/>
            <person name="Mortazavi A."/>
        </authorList>
    </citation>
    <scope>NUCLEOTIDE SEQUENCE [LARGE SCALE GENOMIC DNA]</scope>
    <source>
        <strain evidence="2 3">ALL</strain>
    </source>
</reference>
<dbReference type="Proteomes" id="UP000298663">
    <property type="component" value="Unassembled WGS sequence"/>
</dbReference>
<dbReference type="Pfam" id="PF05611">
    <property type="entry name" value="DUF780"/>
    <property type="match status" value="1"/>
</dbReference>
<evidence type="ECO:0000313" key="3">
    <source>
        <dbReference type="Proteomes" id="UP000298663"/>
    </source>
</evidence>
<feature type="region of interest" description="Disordered" evidence="1">
    <location>
        <begin position="1"/>
        <end position="71"/>
    </location>
</feature>
<dbReference type="PROSITE" id="PS51257">
    <property type="entry name" value="PROKAR_LIPOPROTEIN"/>
    <property type="match status" value="1"/>
</dbReference>